<feature type="compositionally biased region" description="Basic residues" evidence="2">
    <location>
        <begin position="744"/>
        <end position="756"/>
    </location>
</feature>
<dbReference type="InterPro" id="IPR011990">
    <property type="entry name" value="TPR-like_helical_dom_sf"/>
</dbReference>
<feature type="coiled-coil region" evidence="1">
    <location>
        <begin position="262"/>
        <end position="289"/>
    </location>
</feature>
<evidence type="ECO:0000256" key="2">
    <source>
        <dbReference type="SAM" id="MobiDB-lite"/>
    </source>
</evidence>
<dbReference type="AlphaFoldDB" id="A0AAD4GRC8"/>
<evidence type="ECO:0000313" key="3">
    <source>
        <dbReference type="EMBL" id="KAF9886390.1"/>
    </source>
</evidence>
<accession>A0AAD4GRC8</accession>
<feature type="coiled-coil region" evidence="1">
    <location>
        <begin position="653"/>
        <end position="701"/>
    </location>
</feature>
<name>A0AAD4GRC8_ASPNN</name>
<dbReference type="EMBL" id="VCAU01000078">
    <property type="protein sequence ID" value="KAF9886390.1"/>
    <property type="molecule type" value="Genomic_DNA"/>
</dbReference>
<organism evidence="3 4">
    <name type="scientific">Aspergillus nanangensis</name>
    <dbReference type="NCBI Taxonomy" id="2582783"/>
    <lineage>
        <taxon>Eukaryota</taxon>
        <taxon>Fungi</taxon>
        <taxon>Dikarya</taxon>
        <taxon>Ascomycota</taxon>
        <taxon>Pezizomycotina</taxon>
        <taxon>Eurotiomycetes</taxon>
        <taxon>Eurotiomycetidae</taxon>
        <taxon>Eurotiales</taxon>
        <taxon>Aspergillaceae</taxon>
        <taxon>Aspergillus</taxon>
        <taxon>Aspergillus subgen. Circumdati</taxon>
    </lineage>
</organism>
<feature type="region of interest" description="Disordered" evidence="2">
    <location>
        <begin position="732"/>
        <end position="756"/>
    </location>
</feature>
<evidence type="ECO:0000256" key="1">
    <source>
        <dbReference type="SAM" id="Coils"/>
    </source>
</evidence>
<reference evidence="3" key="1">
    <citation type="journal article" date="2019" name="Beilstein J. Org. Chem.">
        <title>Nanangenines: drimane sesquiterpenoids as the dominant metabolite cohort of a novel Australian fungus, Aspergillus nanangensis.</title>
        <authorList>
            <person name="Lacey H.J."/>
            <person name="Gilchrist C.L.M."/>
            <person name="Crombie A."/>
            <person name="Kalaitzis J.A."/>
            <person name="Vuong D."/>
            <person name="Rutledge P.J."/>
            <person name="Turner P."/>
            <person name="Pitt J.I."/>
            <person name="Lacey E."/>
            <person name="Chooi Y.H."/>
            <person name="Piggott A.M."/>
        </authorList>
    </citation>
    <scope>NUCLEOTIDE SEQUENCE</scope>
    <source>
        <strain evidence="3">MST-FP2251</strain>
    </source>
</reference>
<keyword evidence="1" id="KW-0175">Coiled coil</keyword>
<proteinExistence type="predicted"/>
<reference evidence="3" key="2">
    <citation type="submission" date="2020-02" db="EMBL/GenBank/DDBJ databases">
        <authorList>
            <person name="Gilchrist C.L.M."/>
            <person name="Chooi Y.-H."/>
        </authorList>
    </citation>
    <scope>NUCLEOTIDE SEQUENCE</scope>
    <source>
        <strain evidence="3">MST-FP2251</strain>
    </source>
</reference>
<comment type="caution">
    <text evidence="3">The sequence shown here is derived from an EMBL/GenBank/DDBJ whole genome shotgun (WGS) entry which is preliminary data.</text>
</comment>
<dbReference type="Proteomes" id="UP001194746">
    <property type="component" value="Unassembled WGS sequence"/>
</dbReference>
<gene>
    <name evidence="3" type="ORF">FE257_011535</name>
</gene>
<keyword evidence="4" id="KW-1185">Reference proteome</keyword>
<sequence length="770" mass="87548">MQSLWSRSAPAQSTCRCVSCLSTVASGVTSRAASAAGKKRLRIGNSVTALYTSIFAAAALADAQAKAKRRSEWKEKIAAVKEEVNELVDEEHRLMEALTSRRKKKNFNGLMHVRQYSTSSATAIPDRFQRSATSVRSRSAHTGTAFRDDYENLLDDCDVKVNADIAGGNNVETQSGSQRLQELIAEYEDPLMEDSNEDFGLGLEDDTIPDWLAFDKTRQKCIRKLAVKQLAIRFLLRPAMAHSYLGLRMNYEFDYSVPRVNVQDLLTELNDLRKRIRTLKTDRNAYIDDLAKDLRLRDRQEIQRQNRVLDQEVRHDTDLYLQGRMSLPELLLRLANNLLQANDPDRPHTMRTMLLAFAKTRQTDLGDLIIKAMLPNKFPLNSSMILTILHFYRKTKNLKGFDLFLEMIRGDSYPVDLVNLGFYKQEIINGIEITVPPVHATNPIVWSTLIVSSLRFDQPARADAYLHAARRYGYMDDFTTLYAYLKFYAIRNDWDKGLQTLKRALAFMASSSIHNQERVERLVVLMVHLCDACAKYDISESVITAAVNSGLDWRIAEKQSDLAFPNDPELQRWQNMEDVSTNETRERPLWEKIYTFVNAISEQLDEVALPMQSDESRWQKLMGTYAQGVLSAVRAGIPAEYKASDQTLEQECSRKLLRAIEFQNEKLAREEDEAKARHREINDLKDEVAQLKQMVFELSGRTALNNPVSGEALPTDLGQLKTQLSVAAATATAKTPLDEAPAKNNKKNNNKKTRVRYYRSTPTGVMSMSD</sequence>
<protein>
    <submittedName>
        <fullName evidence="3">Uncharacterized protein</fullName>
    </submittedName>
</protein>
<feature type="coiled-coil region" evidence="1">
    <location>
        <begin position="63"/>
        <end position="101"/>
    </location>
</feature>
<evidence type="ECO:0000313" key="4">
    <source>
        <dbReference type="Proteomes" id="UP001194746"/>
    </source>
</evidence>
<dbReference type="Gene3D" id="1.25.40.10">
    <property type="entry name" value="Tetratricopeptide repeat domain"/>
    <property type="match status" value="1"/>
</dbReference>